<dbReference type="EMBL" id="RJTJ01000025">
    <property type="protein sequence ID" value="RUM00652.1"/>
    <property type="molecule type" value="Genomic_DNA"/>
</dbReference>
<reference evidence="1 2" key="1">
    <citation type="submission" date="2018-11" db="EMBL/GenBank/DDBJ databases">
        <title>Rhizobium chutanense sp. nov., isolated from root nodules of Phaseolus vulgaris in China.</title>
        <authorList>
            <person name="Huo Y."/>
        </authorList>
    </citation>
    <scope>NUCLEOTIDE SEQUENCE [LARGE SCALE GENOMIC DNA]</scope>
    <source>
        <strain evidence="1 2">C16</strain>
    </source>
</reference>
<dbReference type="RefSeq" id="WP_126910864.1">
    <property type="nucleotide sequence ID" value="NZ_ML133772.1"/>
</dbReference>
<evidence type="ECO:0000313" key="2">
    <source>
        <dbReference type="Proteomes" id="UP000278081"/>
    </source>
</evidence>
<dbReference type="AlphaFoldDB" id="A0A432NM62"/>
<organism evidence="1 2">
    <name type="scientific">Rhizobium chutanense</name>
    <dbReference type="NCBI Taxonomy" id="2035448"/>
    <lineage>
        <taxon>Bacteria</taxon>
        <taxon>Pseudomonadati</taxon>
        <taxon>Pseudomonadota</taxon>
        <taxon>Alphaproteobacteria</taxon>
        <taxon>Hyphomicrobiales</taxon>
        <taxon>Rhizobiaceae</taxon>
        <taxon>Rhizobium/Agrobacterium group</taxon>
        <taxon>Rhizobium</taxon>
    </lineage>
</organism>
<protein>
    <submittedName>
        <fullName evidence="1">Uncharacterized protein</fullName>
    </submittedName>
</protein>
<proteinExistence type="predicted"/>
<name>A0A432NM62_9HYPH</name>
<comment type="caution">
    <text evidence="1">The sequence shown here is derived from an EMBL/GenBank/DDBJ whole genome shotgun (WGS) entry which is preliminary data.</text>
</comment>
<evidence type="ECO:0000313" key="1">
    <source>
        <dbReference type="EMBL" id="RUM00652.1"/>
    </source>
</evidence>
<gene>
    <name evidence="1" type="ORF">EFR84_24175</name>
</gene>
<accession>A0A432NM62</accession>
<dbReference type="OrthoDB" id="8454991at2"/>
<dbReference type="Proteomes" id="UP000278081">
    <property type="component" value="Unassembled WGS sequence"/>
</dbReference>
<sequence length="186" mass="21287">MASTYTEWKLGMSELDSLIAKTGANILVMRKCDRIAEFETKLLLNPPRNGKIPPELEDYFDRLSANLFGITRDDTRFKFPPNFDSVIEGTEEWWRIQSVADEYENQFVTDYRTDDEAVSTLLVLGVDFRDDRGDPLRCTKLFGRQVTAAVLKIAGRLPEADALGLKSWENKLEKDAQLHLARKGKR</sequence>